<gene>
    <name evidence="10" type="ORF">K4G66_10925</name>
</gene>
<dbReference type="Gene3D" id="3.40.50.2000">
    <property type="entry name" value="Glycogen Phosphorylase B"/>
    <property type="match status" value="1"/>
</dbReference>
<protein>
    <recommendedName>
        <fullName evidence="3 8">3-deoxy-D-manno-octulosonic acid transferase</fullName>
        <shortName evidence="8">Kdo transferase</shortName>
        <ecNumber evidence="2 8">2.4.99.12</ecNumber>
    </recommendedName>
    <alternativeName>
        <fullName evidence="5 8">Lipid IV(A) 3-deoxy-D-manno-octulosonic acid transferase</fullName>
    </alternativeName>
</protein>
<evidence type="ECO:0000256" key="3">
    <source>
        <dbReference type="ARBA" id="ARBA00019077"/>
    </source>
</evidence>
<evidence type="ECO:0000256" key="1">
    <source>
        <dbReference type="ARBA" id="ARBA00004713"/>
    </source>
</evidence>
<dbReference type="GO" id="GO:0009244">
    <property type="term" value="P:lipopolysaccharide core region biosynthetic process"/>
    <property type="evidence" value="ECO:0007669"/>
    <property type="project" value="UniProtKB-UniRule"/>
</dbReference>
<dbReference type="EC" id="2.4.99.12" evidence="2 8"/>
<dbReference type="PANTHER" id="PTHR42755">
    <property type="entry name" value="3-DEOXY-MANNO-OCTULOSONATE CYTIDYLYLTRANSFERASE"/>
    <property type="match status" value="1"/>
</dbReference>
<dbReference type="SUPFAM" id="SSF53756">
    <property type="entry name" value="UDP-Glycosyltransferase/glycogen phosphorylase"/>
    <property type="match status" value="1"/>
</dbReference>
<comment type="similarity">
    <text evidence="8">Belongs to the glycosyltransferase group 1 family.</text>
</comment>
<keyword evidence="8" id="KW-0448">Lipopolysaccharide biosynthesis</keyword>
<evidence type="ECO:0000256" key="2">
    <source>
        <dbReference type="ARBA" id="ARBA00012621"/>
    </source>
</evidence>
<evidence type="ECO:0000259" key="9">
    <source>
        <dbReference type="Pfam" id="PF04413"/>
    </source>
</evidence>
<dbReference type="GO" id="GO:0009245">
    <property type="term" value="P:lipid A biosynthetic process"/>
    <property type="evidence" value="ECO:0007669"/>
    <property type="project" value="TreeGrafter"/>
</dbReference>
<evidence type="ECO:0000256" key="4">
    <source>
        <dbReference type="ARBA" id="ARBA00022679"/>
    </source>
</evidence>
<dbReference type="InterPro" id="IPR039901">
    <property type="entry name" value="Kdotransferase"/>
</dbReference>
<name>A0AA49GTX0_9BACT</name>
<keyword evidence="8" id="KW-1003">Cell membrane</keyword>
<feature type="active site" description="Proton acceptor" evidence="7">
    <location>
        <position position="61"/>
    </location>
</feature>
<comment type="function">
    <text evidence="8">Involved in lipopolysaccharide (LPS) biosynthesis. Catalyzes the transfer of 3-deoxy-D-manno-octulosonate (Kdo) residue(s) from CMP-Kdo to lipid IV(A), the tetraacyldisaccharide-1,4'-bisphosphate precursor of lipid A.</text>
</comment>
<comment type="catalytic activity">
    <reaction evidence="6 8">
        <text>lipid IVA (E. coli) + CMP-3-deoxy-beta-D-manno-octulosonate = alpha-Kdo-(2-&gt;6)-lipid IVA (E. coli) + CMP + H(+)</text>
        <dbReference type="Rhea" id="RHEA:28066"/>
        <dbReference type="ChEBI" id="CHEBI:15378"/>
        <dbReference type="ChEBI" id="CHEBI:58603"/>
        <dbReference type="ChEBI" id="CHEBI:60364"/>
        <dbReference type="ChEBI" id="CHEBI:60377"/>
        <dbReference type="ChEBI" id="CHEBI:85987"/>
        <dbReference type="EC" id="2.4.99.12"/>
    </reaction>
</comment>
<evidence type="ECO:0000256" key="5">
    <source>
        <dbReference type="ARBA" id="ARBA00031445"/>
    </source>
</evidence>
<keyword evidence="8" id="KW-0472">Membrane</keyword>
<reference evidence="10" key="1">
    <citation type="journal article" date="2023" name="Comput. Struct. Biotechnol. J.">
        <title>Discovery of a novel marine Bacteroidetes with a rich repertoire of carbohydrate-active enzymes.</title>
        <authorList>
            <person name="Chen B."/>
            <person name="Liu G."/>
            <person name="Chen Q."/>
            <person name="Wang H."/>
            <person name="Liu L."/>
            <person name="Tang K."/>
        </authorList>
    </citation>
    <scope>NUCLEOTIDE SEQUENCE</scope>
    <source>
        <strain evidence="10">TK19036</strain>
    </source>
</reference>
<keyword evidence="4 8" id="KW-0808">Transferase</keyword>
<organism evidence="10">
    <name type="scientific">Roseihalotalea indica</name>
    <dbReference type="NCBI Taxonomy" id="2867963"/>
    <lineage>
        <taxon>Bacteria</taxon>
        <taxon>Pseudomonadati</taxon>
        <taxon>Bacteroidota</taxon>
        <taxon>Cytophagia</taxon>
        <taxon>Cytophagales</taxon>
        <taxon>Catalimonadaceae</taxon>
        <taxon>Roseihalotalea</taxon>
    </lineage>
</organism>
<dbReference type="InterPro" id="IPR038107">
    <property type="entry name" value="Glycos_transf_N_sf"/>
</dbReference>
<dbReference type="Gene3D" id="3.40.50.11720">
    <property type="entry name" value="3-Deoxy-D-manno-octulosonic-acid transferase, N-terminal domain"/>
    <property type="match status" value="1"/>
</dbReference>
<dbReference type="EMBL" id="CP120682">
    <property type="protein sequence ID" value="WKN39210.1"/>
    <property type="molecule type" value="Genomic_DNA"/>
</dbReference>
<dbReference type="Pfam" id="PF04413">
    <property type="entry name" value="Glycos_transf_N"/>
    <property type="match status" value="1"/>
</dbReference>
<dbReference type="PANTHER" id="PTHR42755:SF1">
    <property type="entry name" value="3-DEOXY-D-MANNO-OCTULOSONIC ACID TRANSFERASE, MITOCHONDRIAL-RELATED"/>
    <property type="match status" value="1"/>
</dbReference>
<accession>A0AA49GTX0</accession>
<feature type="domain" description="3-deoxy-D-manno-octulosonic-acid transferase N-terminal" evidence="9">
    <location>
        <begin position="38"/>
        <end position="207"/>
    </location>
</feature>
<comment type="pathway">
    <text evidence="1 8">Bacterial outer membrane biogenesis; LPS core biosynthesis.</text>
</comment>
<dbReference type="GO" id="GO:0005886">
    <property type="term" value="C:plasma membrane"/>
    <property type="evidence" value="ECO:0007669"/>
    <property type="project" value="UniProtKB-SubCell"/>
</dbReference>
<sequence>MWLYQIIISLLKAGLYISLPFSEKNRKFVQGRQGVFARIRHFAKQPKHGPCFWFHCASLGEFEQGRPVIESLKQQYPDACVVLTFFSPSGYEVRKDYELADLVCYLPLDGYMNARKFIKLVQPTVALFVKYEYWYGYLRELKKREIPTLSISTHFREDAVPFKWYGGFYRRMLRMVSHYFVQDELSGRLLQDIGIRSTTLAGDTRFDRVAALCQQAESVELAEKFKQSESVMVVGSNWPPDTEVLLPFIREFEEKLKFIIAPHNIEEEHLTRIEENMPYKTVRYSRAKINTVSNYRVLIIDNVGMLTSLYRYGDFAYVGGAFGKSLHNVLEAATFGMPLFFGNRSYQHVREATDLLKLNAAFTVNDTKDLRYKFLTVWNDEEKREKMAEISQNYVHTHTGATNKVVGYLEKYLA</sequence>
<evidence type="ECO:0000256" key="6">
    <source>
        <dbReference type="ARBA" id="ARBA00049183"/>
    </source>
</evidence>
<evidence type="ECO:0000256" key="7">
    <source>
        <dbReference type="PIRSR" id="PIRSR639901-1"/>
    </source>
</evidence>
<dbReference type="GO" id="GO:0043842">
    <property type="term" value="F:Kdo transferase activity"/>
    <property type="evidence" value="ECO:0007669"/>
    <property type="project" value="UniProtKB-EC"/>
</dbReference>
<reference evidence="10" key="2">
    <citation type="journal article" date="2024" name="Antonie Van Leeuwenhoek">
        <title>Roseihalotalea indica gen. nov., sp. nov., a halophilic Bacteroidetes from mesopelagic Southwest Indian Ocean with higher carbohydrate metabolic potential.</title>
        <authorList>
            <person name="Chen B."/>
            <person name="Zhang M."/>
            <person name="Lin D."/>
            <person name="Ye J."/>
            <person name="Tang K."/>
        </authorList>
    </citation>
    <scope>NUCLEOTIDE SEQUENCE</scope>
    <source>
        <strain evidence="10">TK19036</strain>
    </source>
</reference>
<evidence type="ECO:0000313" key="10">
    <source>
        <dbReference type="EMBL" id="WKN39210.1"/>
    </source>
</evidence>
<evidence type="ECO:0000256" key="8">
    <source>
        <dbReference type="RuleBase" id="RU365103"/>
    </source>
</evidence>
<proteinExistence type="inferred from homology"/>
<comment type="subcellular location">
    <subcellularLocation>
        <location evidence="8">Cell membrane</location>
    </subcellularLocation>
</comment>
<dbReference type="InterPro" id="IPR007507">
    <property type="entry name" value="Glycos_transf_N"/>
</dbReference>
<dbReference type="AlphaFoldDB" id="A0AA49GTX0"/>